<keyword evidence="1" id="KW-0472">Membrane</keyword>
<keyword evidence="1" id="KW-1133">Transmembrane helix</keyword>
<proteinExistence type="predicted"/>
<dbReference type="Proteomes" id="UP000588098">
    <property type="component" value="Unassembled WGS sequence"/>
</dbReference>
<dbReference type="RefSeq" id="WP_184569298.1">
    <property type="nucleotide sequence ID" value="NZ_JACHJL010000002.1"/>
</dbReference>
<reference evidence="2 3" key="1">
    <citation type="submission" date="2020-08" db="EMBL/GenBank/DDBJ databases">
        <title>Genomic Encyclopedia of Type Strains, Phase III (KMG-III): the genomes of soil and plant-associated and newly described type strains.</title>
        <authorList>
            <person name="Whitman W."/>
        </authorList>
    </citation>
    <scope>NUCLEOTIDE SEQUENCE [LARGE SCALE GENOMIC DNA]</scope>
    <source>
        <strain evidence="2 3">CECT 8305</strain>
    </source>
</reference>
<name>A0A7W9UXR4_9ACTN</name>
<keyword evidence="1" id="KW-0812">Transmembrane</keyword>
<evidence type="ECO:0000256" key="1">
    <source>
        <dbReference type="SAM" id="Phobius"/>
    </source>
</evidence>
<feature type="transmembrane region" description="Helical" evidence="1">
    <location>
        <begin position="6"/>
        <end position="23"/>
    </location>
</feature>
<evidence type="ECO:0008006" key="4">
    <source>
        <dbReference type="Google" id="ProtNLM"/>
    </source>
</evidence>
<dbReference type="EMBL" id="JACHJL010000002">
    <property type="protein sequence ID" value="MBB5934004.1"/>
    <property type="molecule type" value="Genomic_DNA"/>
</dbReference>
<organism evidence="2 3">
    <name type="scientific">Streptomyces zagrosensis</name>
    <dbReference type="NCBI Taxonomy" id="1042984"/>
    <lineage>
        <taxon>Bacteria</taxon>
        <taxon>Bacillati</taxon>
        <taxon>Actinomycetota</taxon>
        <taxon>Actinomycetes</taxon>
        <taxon>Kitasatosporales</taxon>
        <taxon>Streptomycetaceae</taxon>
        <taxon>Streptomyces</taxon>
    </lineage>
</organism>
<gene>
    <name evidence="2" type="ORF">FHS42_001030</name>
</gene>
<comment type="caution">
    <text evidence="2">The sequence shown here is derived from an EMBL/GenBank/DDBJ whole genome shotgun (WGS) entry which is preliminary data.</text>
</comment>
<evidence type="ECO:0000313" key="3">
    <source>
        <dbReference type="Proteomes" id="UP000588098"/>
    </source>
</evidence>
<keyword evidence="3" id="KW-1185">Reference proteome</keyword>
<dbReference type="AlphaFoldDB" id="A0A7W9UXR4"/>
<evidence type="ECO:0000313" key="2">
    <source>
        <dbReference type="EMBL" id="MBB5934004.1"/>
    </source>
</evidence>
<protein>
    <recommendedName>
        <fullName evidence="4">Secreted protein</fullName>
    </recommendedName>
</protein>
<sequence>MNQLSTVIGVILGAALSYVVGMLNERTRWRREQGARWDASLLQAYSDYGQAIKECVLAYRRLAVQQGLIDDPTPMEPSNDALAEAALAELRRAATTEPLRLLADPATAAAVRALNDTVWHLEWIARGRLTGEAAAWGQAFSAYRAARRTFYEKARASLRVPGEVIPERASWPPSWRTGG</sequence>
<accession>A0A7W9UXR4</accession>